<gene>
    <name evidence="2" type="ORF">BDA96_07G218500</name>
</gene>
<protein>
    <submittedName>
        <fullName evidence="2">Uncharacterized protein</fullName>
    </submittedName>
</protein>
<reference evidence="2" key="1">
    <citation type="journal article" date="2019" name="BMC Genomics">
        <title>A new reference genome for Sorghum bicolor reveals high levels of sequence similarity between sweet and grain genotypes: implications for the genetics of sugar metabolism.</title>
        <authorList>
            <person name="Cooper E.A."/>
            <person name="Brenton Z.W."/>
            <person name="Flinn B.S."/>
            <person name="Jenkins J."/>
            <person name="Shu S."/>
            <person name="Flowers D."/>
            <person name="Luo F."/>
            <person name="Wang Y."/>
            <person name="Xia P."/>
            <person name="Barry K."/>
            <person name="Daum C."/>
            <person name="Lipzen A."/>
            <person name="Yoshinaga Y."/>
            <person name="Schmutz J."/>
            <person name="Saski C."/>
            <person name="Vermerris W."/>
            <person name="Kresovich S."/>
        </authorList>
    </citation>
    <scope>NUCLEOTIDE SEQUENCE</scope>
</reference>
<dbReference type="PANTHER" id="PTHR34131:SF2">
    <property type="entry name" value="FAMILY PROTEIN, PUTATIVE (DUF1997)-RELATED"/>
    <property type="match status" value="1"/>
</dbReference>
<proteinExistence type="predicted"/>
<dbReference type="KEGG" id="sbi:8064008"/>
<sequence length="264" mass="28417">MRLTAAKPAAITLAERQPIPIPTCSCSCTVAKKSRSDRLAWRVAVASGDADAEADGAEASAGAGQAPTARAGRRARLSARRRERVPLPDGVSGVSVGEFLRHPDAVESLLNTGALESFAPAGTGPGTFTCGLRRIGLLGFEVAPVLDLRVAPTSTDCTIEMLSCRFEGSEALEQQNELFSAFMSNHITWSEDAEEPCLDIDVTLEVTLEVYTKPFSMLPLSAVEKPGNLLMQGLLDRLVPMLGEQLLRDYHSWVQLQQQQHEAS</sequence>
<dbReference type="PANTHER" id="PTHR34131">
    <property type="entry name" value="(RAP ANNOTATION RELEASE2) GALACTOSE-BINDING LIKE DOMAIN CONTAINING PROTEIN"/>
    <property type="match status" value="1"/>
</dbReference>
<dbReference type="Proteomes" id="UP000807115">
    <property type="component" value="Chromosome 7"/>
</dbReference>
<accession>A0A921UBC1</accession>
<reference evidence="2" key="2">
    <citation type="submission" date="2020-10" db="EMBL/GenBank/DDBJ databases">
        <authorList>
            <person name="Cooper E.A."/>
            <person name="Brenton Z.W."/>
            <person name="Flinn B.S."/>
            <person name="Jenkins J."/>
            <person name="Shu S."/>
            <person name="Flowers D."/>
            <person name="Luo F."/>
            <person name="Wang Y."/>
            <person name="Xia P."/>
            <person name="Barry K."/>
            <person name="Daum C."/>
            <person name="Lipzen A."/>
            <person name="Yoshinaga Y."/>
            <person name="Schmutz J."/>
            <person name="Saski C."/>
            <person name="Vermerris W."/>
            <person name="Kresovich S."/>
        </authorList>
    </citation>
    <scope>NUCLEOTIDE SEQUENCE</scope>
</reference>
<evidence type="ECO:0000256" key="1">
    <source>
        <dbReference type="SAM" id="MobiDB-lite"/>
    </source>
</evidence>
<dbReference type="OMA" id="ASWRIAM"/>
<feature type="region of interest" description="Disordered" evidence="1">
    <location>
        <begin position="52"/>
        <end position="76"/>
    </location>
</feature>
<dbReference type="EMBL" id="CM027686">
    <property type="protein sequence ID" value="KAG0524516.1"/>
    <property type="molecule type" value="Genomic_DNA"/>
</dbReference>
<name>A0A921UBC1_SORBI</name>
<organism evidence="2 3">
    <name type="scientific">Sorghum bicolor</name>
    <name type="common">Sorghum</name>
    <name type="synonym">Sorghum vulgare</name>
    <dbReference type="NCBI Taxonomy" id="4558"/>
    <lineage>
        <taxon>Eukaryota</taxon>
        <taxon>Viridiplantae</taxon>
        <taxon>Streptophyta</taxon>
        <taxon>Embryophyta</taxon>
        <taxon>Tracheophyta</taxon>
        <taxon>Spermatophyta</taxon>
        <taxon>Magnoliopsida</taxon>
        <taxon>Liliopsida</taxon>
        <taxon>Poales</taxon>
        <taxon>Poaceae</taxon>
        <taxon>PACMAD clade</taxon>
        <taxon>Panicoideae</taxon>
        <taxon>Andropogonodae</taxon>
        <taxon>Andropogoneae</taxon>
        <taxon>Sorghinae</taxon>
        <taxon>Sorghum</taxon>
    </lineage>
</organism>
<evidence type="ECO:0000313" key="3">
    <source>
        <dbReference type="Proteomes" id="UP000807115"/>
    </source>
</evidence>
<dbReference type="Pfam" id="PF09366">
    <property type="entry name" value="DUF1997"/>
    <property type="match status" value="1"/>
</dbReference>
<comment type="caution">
    <text evidence="2">The sequence shown here is derived from an EMBL/GenBank/DDBJ whole genome shotgun (WGS) entry which is preliminary data.</text>
</comment>
<dbReference type="Gramene" id="EES15370">
    <property type="protein sequence ID" value="EES15370"/>
    <property type="gene ID" value="SORBI_3007G205500"/>
</dbReference>
<dbReference type="AlphaFoldDB" id="A0A921UBC1"/>
<dbReference type="InterPro" id="IPR018971">
    <property type="entry name" value="DUF1997"/>
</dbReference>
<evidence type="ECO:0000313" key="2">
    <source>
        <dbReference type="EMBL" id="KAG0524516.1"/>
    </source>
</evidence>
<dbReference type="OrthoDB" id="1933789at2759"/>
<feature type="compositionally biased region" description="Low complexity" evidence="1">
    <location>
        <begin position="57"/>
        <end position="70"/>
    </location>
</feature>